<reference evidence="4 5" key="1">
    <citation type="submission" date="2024-09" db="EMBL/GenBank/DDBJ databases">
        <authorList>
            <person name="Sun Q."/>
            <person name="Mori K."/>
        </authorList>
    </citation>
    <scope>NUCLEOTIDE SEQUENCE [LARGE SCALE GENOMIC DNA]</scope>
    <source>
        <strain evidence="4 5">TBRC 3947</strain>
    </source>
</reference>
<keyword evidence="5" id="KW-1185">Reference proteome</keyword>
<dbReference type="Proteomes" id="UP001589867">
    <property type="component" value="Unassembled WGS sequence"/>
</dbReference>
<accession>A0ABV6MH89</accession>
<dbReference type="SUPFAM" id="SSF55874">
    <property type="entry name" value="ATPase domain of HSP90 chaperone/DNA topoisomerase II/histidine kinase"/>
    <property type="match status" value="1"/>
</dbReference>
<keyword evidence="1" id="KW-0723">Serine/threonine-protein kinase</keyword>
<name>A0ABV6MH89_9ACTN</name>
<keyword evidence="4" id="KW-0067">ATP-binding</keyword>
<keyword evidence="1" id="KW-0418">Kinase</keyword>
<evidence type="ECO:0000259" key="3">
    <source>
        <dbReference type="Pfam" id="PF13581"/>
    </source>
</evidence>
<dbReference type="InterPro" id="IPR050267">
    <property type="entry name" value="Anti-sigma-factor_SerPK"/>
</dbReference>
<evidence type="ECO:0000256" key="1">
    <source>
        <dbReference type="ARBA" id="ARBA00022527"/>
    </source>
</evidence>
<dbReference type="GO" id="GO:0005524">
    <property type="term" value="F:ATP binding"/>
    <property type="evidence" value="ECO:0007669"/>
    <property type="project" value="UniProtKB-KW"/>
</dbReference>
<dbReference type="InterPro" id="IPR003594">
    <property type="entry name" value="HATPase_dom"/>
</dbReference>
<proteinExistence type="predicted"/>
<dbReference type="PANTHER" id="PTHR35526">
    <property type="entry name" value="ANTI-SIGMA-F FACTOR RSBW-RELATED"/>
    <property type="match status" value="1"/>
</dbReference>
<dbReference type="RefSeq" id="WP_377262478.1">
    <property type="nucleotide sequence ID" value="NZ_JBHLUH010000100.1"/>
</dbReference>
<evidence type="ECO:0000256" key="2">
    <source>
        <dbReference type="SAM" id="MobiDB-lite"/>
    </source>
</evidence>
<dbReference type="PANTHER" id="PTHR35526:SF3">
    <property type="entry name" value="ANTI-SIGMA-F FACTOR RSBW"/>
    <property type="match status" value="1"/>
</dbReference>
<sequence length="153" mass="16341">MSELNATLDLPLGTAAPAAARRAMRHMLIAWQLTDPDWLDEAELVVSELVTNAVRYGGGCIELSMRAHEGRVILQAADGSSVVPRDRGPRANGGGYGLRVIEAYSEAWGVEDFHGGKRVWVRLRVCPEPPMPDSARNGSPLDAADPLSPGNGA</sequence>
<organism evidence="4 5">
    <name type="scientific">Phytohabitans kaempferiae</name>
    <dbReference type="NCBI Taxonomy" id="1620943"/>
    <lineage>
        <taxon>Bacteria</taxon>
        <taxon>Bacillati</taxon>
        <taxon>Actinomycetota</taxon>
        <taxon>Actinomycetes</taxon>
        <taxon>Micromonosporales</taxon>
        <taxon>Micromonosporaceae</taxon>
    </lineage>
</organism>
<keyword evidence="1" id="KW-0808">Transferase</keyword>
<keyword evidence="4" id="KW-0547">Nucleotide-binding</keyword>
<gene>
    <name evidence="4" type="ORF">ACFFIA_41470</name>
</gene>
<comment type="caution">
    <text evidence="4">The sequence shown here is derived from an EMBL/GenBank/DDBJ whole genome shotgun (WGS) entry which is preliminary data.</text>
</comment>
<dbReference type="Gene3D" id="3.30.565.10">
    <property type="entry name" value="Histidine kinase-like ATPase, C-terminal domain"/>
    <property type="match status" value="1"/>
</dbReference>
<dbReference type="Pfam" id="PF13581">
    <property type="entry name" value="HATPase_c_2"/>
    <property type="match status" value="1"/>
</dbReference>
<dbReference type="CDD" id="cd16936">
    <property type="entry name" value="HATPase_RsbW-like"/>
    <property type="match status" value="1"/>
</dbReference>
<evidence type="ECO:0000313" key="4">
    <source>
        <dbReference type="EMBL" id="MFC0534087.1"/>
    </source>
</evidence>
<evidence type="ECO:0000313" key="5">
    <source>
        <dbReference type="Proteomes" id="UP001589867"/>
    </source>
</evidence>
<feature type="region of interest" description="Disordered" evidence="2">
    <location>
        <begin position="131"/>
        <end position="153"/>
    </location>
</feature>
<dbReference type="EMBL" id="JBHLUH010000100">
    <property type="protein sequence ID" value="MFC0534087.1"/>
    <property type="molecule type" value="Genomic_DNA"/>
</dbReference>
<dbReference type="InterPro" id="IPR036890">
    <property type="entry name" value="HATPase_C_sf"/>
</dbReference>
<feature type="domain" description="Histidine kinase/HSP90-like ATPase" evidence="3">
    <location>
        <begin position="16"/>
        <end position="122"/>
    </location>
</feature>
<protein>
    <submittedName>
        <fullName evidence="4">ATP-binding protein</fullName>
    </submittedName>
</protein>